<dbReference type="Proteomes" id="UP000516696">
    <property type="component" value="Chromosome"/>
</dbReference>
<evidence type="ECO:0000259" key="1">
    <source>
        <dbReference type="Pfam" id="PF01965"/>
    </source>
</evidence>
<dbReference type="SUPFAM" id="SSF52317">
    <property type="entry name" value="Class I glutamine amidotransferase-like"/>
    <property type="match status" value="1"/>
</dbReference>
<dbReference type="AlphaFoldDB" id="A0AAE7MRK1"/>
<dbReference type="Pfam" id="PF01965">
    <property type="entry name" value="DJ-1_PfpI"/>
    <property type="match status" value="1"/>
</dbReference>
<evidence type="ECO:0000313" key="2">
    <source>
        <dbReference type="EMBL" id="QOG28350.1"/>
    </source>
</evidence>
<dbReference type="InterPro" id="IPR002818">
    <property type="entry name" value="DJ-1/PfpI"/>
</dbReference>
<accession>A0AAE7MRK1</accession>
<gene>
    <name evidence="2" type="ORF">EGM181_14340</name>
</gene>
<reference evidence="2 3" key="1">
    <citation type="submission" date="2020-03" db="EMBL/GenBank/DDBJ databases">
        <title>Characterization of ganglioside-mimicking enterococci.</title>
        <authorList>
            <person name="Patry R.T."/>
            <person name="Nothaft H."/>
            <person name="Bridger R."/>
            <person name="Shajahan A."/>
            <person name="Huynh S."/>
            <person name="Sanchez S."/>
            <person name="Azadi P."/>
            <person name="Cooper K."/>
            <person name="Miller W.G."/>
            <person name="Parker C.T."/>
            <person name="Wells L."/>
            <person name="Szymanski C.M."/>
        </authorList>
    </citation>
    <scope>NUCLEOTIDE SEQUENCE [LARGE SCALE GENOMIC DNA]</scope>
    <source>
        <strain evidence="2 3">EGM181</strain>
    </source>
</reference>
<dbReference type="Gene3D" id="3.40.50.880">
    <property type="match status" value="1"/>
</dbReference>
<proteinExistence type="predicted"/>
<dbReference type="EMBL" id="CP050485">
    <property type="protein sequence ID" value="QOG28350.1"/>
    <property type="molecule type" value="Genomic_DNA"/>
</dbReference>
<name>A0AAE7MRK1_ENTGA</name>
<protein>
    <submittedName>
        <fullName evidence="2">Glutamine amidotransferase</fullName>
    </submittedName>
</protein>
<dbReference type="InterPro" id="IPR029062">
    <property type="entry name" value="Class_I_gatase-like"/>
</dbReference>
<keyword evidence="2" id="KW-0315">Glutamine amidotransferase</keyword>
<dbReference type="RefSeq" id="WP_113849304.1">
    <property type="nucleotide sequence ID" value="NZ_CP050485.1"/>
</dbReference>
<organism evidence="2 3">
    <name type="scientific">Enterococcus gallinarum</name>
    <dbReference type="NCBI Taxonomy" id="1353"/>
    <lineage>
        <taxon>Bacteria</taxon>
        <taxon>Bacillati</taxon>
        <taxon>Bacillota</taxon>
        <taxon>Bacilli</taxon>
        <taxon>Lactobacillales</taxon>
        <taxon>Enterococcaceae</taxon>
        <taxon>Enterococcus</taxon>
    </lineage>
</organism>
<sequence length="212" mass="23552">MKTIYLYVLDTLADWEIGYVTAELHSKRFFKADAPLLRIKTVGHSKQPIHTMGGMKITPGCLVEEMDLNQESILLLPGADNWSDSRHHAVLDAARELLLLGGTVGAICGATVALGKVGLLNDRSHTSNSLEFLEMFCLGYNGQELYVDQRSVSDNRLITAGSTGALLWTKQIIESLHVFKKETLEAWYNYFSTGNASHFFELMQTLPSADNK</sequence>
<evidence type="ECO:0000313" key="3">
    <source>
        <dbReference type="Proteomes" id="UP000516696"/>
    </source>
</evidence>
<feature type="domain" description="DJ-1/PfpI" evidence="1">
    <location>
        <begin position="2"/>
        <end position="174"/>
    </location>
</feature>